<reference evidence="5" key="1">
    <citation type="submission" date="2016-10" db="EMBL/GenBank/DDBJ databases">
        <authorList>
            <person name="Varghese N."/>
            <person name="Submissions S."/>
        </authorList>
    </citation>
    <scope>NUCLEOTIDE SEQUENCE [LARGE SCALE GENOMIC DNA]</scope>
    <source>
        <strain evidence="5">930I</strain>
    </source>
</reference>
<evidence type="ECO:0000259" key="3">
    <source>
        <dbReference type="SMART" id="SM00363"/>
    </source>
</evidence>
<dbReference type="EMBL" id="FNCV01000008">
    <property type="protein sequence ID" value="SDH59370.1"/>
    <property type="molecule type" value="Genomic_DNA"/>
</dbReference>
<evidence type="ECO:0000313" key="5">
    <source>
        <dbReference type="Proteomes" id="UP000217076"/>
    </source>
</evidence>
<evidence type="ECO:0000256" key="2">
    <source>
        <dbReference type="SAM" id="MobiDB-lite"/>
    </source>
</evidence>
<dbReference type="CDD" id="cd00165">
    <property type="entry name" value="S4"/>
    <property type="match status" value="1"/>
</dbReference>
<feature type="region of interest" description="Disordered" evidence="2">
    <location>
        <begin position="72"/>
        <end position="128"/>
    </location>
</feature>
<keyword evidence="1" id="KW-0694">RNA-binding</keyword>
<protein>
    <submittedName>
        <fullName evidence="4">Ribosome-associated heat shock protein Hsp15</fullName>
    </submittedName>
</protein>
<dbReference type="SMART" id="SM00363">
    <property type="entry name" value="S4"/>
    <property type="match status" value="1"/>
</dbReference>
<dbReference type="GO" id="GO:0003723">
    <property type="term" value="F:RNA binding"/>
    <property type="evidence" value="ECO:0007669"/>
    <property type="project" value="UniProtKB-KW"/>
</dbReference>
<feature type="domain" description="RNA-binding S4" evidence="3">
    <location>
        <begin position="7"/>
        <end position="72"/>
    </location>
</feature>
<organism evidence="4 5">
    <name type="scientific">Roseospirillum parvum</name>
    <dbReference type="NCBI Taxonomy" id="83401"/>
    <lineage>
        <taxon>Bacteria</taxon>
        <taxon>Pseudomonadati</taxon>
        <taxon>Pseudomonadota</taxon>
        <taxon>Alphaproteobacteria</taxon>
        <taxon>Rhodospirillales</taxon>
        <taxon>Rhodospirillaceae</taxon>
        <taxon>Roseospirillum</taxon>
    </lineage>
</organism>
<dbReference type="RefSeq" id="WP_092620534.1">
    <property type="nucleotide sequence ID" value="NZ_FNCV01000008.1"/>
</dbReference>
<dbReference type="Gene3D" id="3.10.290.10">
    <property type="entry name" value="RNA-binding S4 domain"/>
    <property type="match status" value="1"/>
</dbReference>
<evidence type="ECO:0000256" key="1">
    <source>
        <dbReference type="PROSITE-ProRule" id="PRU00182"/>
    </source>
</evidence>
<dbReference type="Pfam" id="PF01479">
    <property type="entry name" value="S4"/>
    <property type="match status" value="1"/>
</dbReference>
<dbReference type="InterPro" id="IPR002942">
    <property type="entry name" value="S4_RNA-bd"/>
</dbReference>
<dbReference type="PROSITE" id="PS50889">
    <property type="entry name" value="S4"/>
    <property type="match status" value="1"/>
</dbReference>
<dbReference type="AlphaFoldDB" id="A0A1G8DPQ0"/>
<dbReference type="InterPro" id="IPR036986">
    <property type="entry name" value="S4_RNA-bd_sf"/>
</dbReference>
<gene>
    <name evidence="4" type="ORF">SAMN05421742_10873</name>
</gene>
<name>A0A1G8DPQ0_9PROT</name>
<accession>A0A1G8DPQ0</accession>
<keyword evidence="5" id="KW-1185">Reference proteome</keyword>
<dbReference type="SUPFAM" id="SSF55174">
    <property type="entry name" value="Alpha-L RNA-binding motif"/>
    <property type="match status" value="1"/>
</dbReference>
<dbReference type="Proteomes" id="UP000217076">
    <property type="component" value="Unassembled WGS sequence"/>
</dbReference>
<evidence type="ECO:0000313" key="4">
    <source>
        <dbReference type="EMBL" id="SDH59370.1"/>
    </source>
</evidence>
<proteinExistence type="predicted"/>
<feature type="compositionally biased region" description="Basic and acidic residues" evidence="2">
    <location>
        <begin position="114"/>
        <end position="128"/>
    </location>
</feature>
<dbReference type="OrthoDB" id="9797176at2"/>
<sequence>MSDADRQRLDKWLWMARFAKTRGRAQELCAGGHVKLNGQSVDKPATAIRPGDTLTLTLGPWRRHLRVEALPHRRGPASEARTLYGETAPAERLVGPPSLNADSPGGRPNKKERRQLARLKDPLADQGE</sequence>
<keyword evidence="4" id="KW-0346">Stress response</keyword>
<dbReference type="STRING" id="83401.SAMN05421742_10873"/>